<sequence length="64" mass="7113">MVIGFQPLFSRATYSNCRLLTILLCARSPVFAVLDTSLCVSCKKVVFKPLYNLAPLASFRQENG</sequence>
<comment type="caution">
    <text evidence="2">The sequence shown here is derived from an EMBL/GenBank/DDBJ whole genome shotgun (WGS) entry which is preliminary data.</text>
</comment>
<accession>A0AB36PSY5</accession>
<proteinExistence type="predicted"/>
<dbReference type="Proteomes" id="UP000216335">
    <property type="component" value="Unassembled WGS sequence"/>
</dbReference>
<evidence type="ECO:0000313" key="3">
    <source>
        <dbReference type="Proteomes" id="UP000216335"/>
    </source>
</evidence>
<protein>
    <recommendedName>
        <fullName evidence="4">Secreted protein</fullName>
    </recommendedName>
</protein>
<evidence type="ECO:0000256" key="1">
    <source>
        <dbReference type="SAM" id="SignalP"/>
    </source>
</evidence>
<reference evidence="2 3" key="1">
    <citation type="submission" date="2017-05" db="EMBL/GenBank/DDBJ databases">
        <title>The genome sequence of the facultative intracellular pathogen Brucella melitensis KIV-L.</title>
        <authorList>
            <person name="Pisarenko S."/>
            <person name="Kovalev D."/>
            <person name="Khachaturova A."/>
            <person name="Kulichenko A."/>
        </authorList>
    </citation>
    <scope>NUCLEOTIDE SEQUENCE [LARGE SCALE GENOMIC DNA]</scope>
    <source>
        <strain evidence="2 3">KIV-L</strain>
    </source>
</reference>
<keyword evidence="1" id="KW-0732">Signal</keyword>
<evidence type="ECO:0008006" key="4">
    <source>
        <dbReference type="Google" id="ProtNLM"/>
    </source>
</evidence>
<feature type="signal peptide" evidence="1">
    <location>
        <begin position="1"/>
        <end position="32"/>
    </location>
</feature>
<dbReference type="AlphaFoldDB" id="A0AB36PSY5"/>
<dbReference type="EMBL" id="NGJQ01000012">
    <property type="protein sequence ID" value="OZV59367.1"/>
    <property type="molecule type" value="Genomic_DNA"/>
</dbReference>
<name>A0AB36PSY5_BRUML</name>
<gene>
    <name evidence="2" type="ORF">BI318_12325</name>
</gene>
<feature type="chain" id="PRO_5044289911" description="Secreted protein" evidence="1">
    <location>
        <begin position="33"/>
        <end position="64"/>
    </location>
</feature>
<evidence type="ECO:0000313" key="2">
    <source>
        <dbReference type="EMBL" id="OZV59367.1"/>
    </source>
</evidence>
<organism evidence="2 3">
    <name type="scientific">Brucella melitensis</name>
    <dbReference type="NCBI Taxonomy" id="29459"/>
    <lineage>
        <taxon>Bacteria</taxon>
        <taxon>Pseudomonadati</taxon>
        <taxon>Pseudomonadota</taxon>
        <taxon>Alphaproteobacteria</taxon>
        <taxon>Hyphomicrobiales</taxon>
        <taxon>Brucellaceae</taxon>
        <taxon>Brucella/Ochrobactrum group</taxon>
        <taxon>Brucella</taxon>
    </lineage>
</organism>